<evidence type="ECO:0000313" key="4">
    <source>
        <dbReference type="EMBL" id="TKV68571.1"/>
    </source>
</evidence>
<evidence type="ECO:0000313" key="5">
    <source>
        <dbReference type="Proteomes" id="UP000308488"/>
    </source>
</evidence>
<evidence type="ECO:0000256" key="1">
    <source>
        <dbReference type="ARBA" id="ARBA00022630"/>
    </source>
</evidence>
<dbReference type="EMBL" id="SZYH01000001">
    <property type="protein sequence ID" value="TKV68571.1"/>
    <property type="molecule type" value="Genomic_DNA"/>
</dbReference>
<dbReference type="Pfam" id="PF00258">
    <property type="entry name" value="Flavodoxin_1"/>
    <property type="match status" value="1"/>
</dbReference>
<dbReference type="NCBIfam" id="NF005989">
    <property type="entry name" value="PRK08105.1"/>
    <property type="match status" value="1"/>
</dbReference>
<dbReference type="AlphaFoldDB" id="A0A4U6R4Z6"/>
<dbReference type="SUPFAM" id="SSF52218">
    <property type="entry name" value="Flavoproteins"/>
    <property type="match status" value="1"/>
</dbReference>
<gene>
    <name evidence="4" type="ORF">FDP08_10975</name>
</gene>
<dbReference type="InterPro" id="IPR008254">
    <property type="entry name" value="Flavodoxin/NO_synth"/>
</dbReference>
<dbReference type="OrthoDB" id="359268at2"/>
<sequence length="155" mass="16966">MASIRILVGSVYGGALLTARALKKDLEQQGHQITVLEDPQLEDISGNTDPVLICTSTTGQGEVPPNLLPFYLRLREELPQQPGRPFGLIVLGDSSYGDTFCGAGELMEEAFYETSARKVGDTLQIDALETTEPEVEAGPWARQWVENLESTLCRN</sequence>
<dbReference type="GO" id="GO:0010181">
    <property type="term" value="F:FMN binding"/>
    <property type="evidence" value="ECO:0007669"/>
    <property type="project" value="InterPro"/>
</dbReference>
<accession>A0A4U6R4Z6</accession>
<comment type="caution">
    <text evidence="4">The sequence shown here is derived from an EMBL/GenBank/DDBJ whole genome shotgun (WGS) entry which is preliminary data.</text>
</comment>
<dbReference type="GO" id="GO:0016655">
    <property type="term" value="F:oxidoreductase activity, acting on NAD(P)H, quinone or similar compound as acceptor"/>
    <property type="evidence" value="ECO:0007669"/>
    <property type="project" value="UniProtKB-ARBA"/>
</dbReference>
<protein>
    <submittedName>
        <fullName evidence="4">Flavodoxin</fullName>
    </submittedName>
</protein>
<dbReference type="PROSITE" id="PS50902">
    <property type="entry name" value="FLAVODOXIN_LIKE"/>
    <property type="match status" value="1"/>
</dbReference>
<name>A0A4U6R4Z6_9GAMM</name>
<proteinExistence type="predicted"/>
<feature type="domain" description="Flavodoxin-like" evidence="3">
    <location>
        <begin position="4"/>
        <end position="145"/>
    </location>
</feature>
<keyword evidence="2" id="KW-0288">FMN</keyword>
<dbReference type="Proteomes" id="UP000308488">
    <property type="component" value="Unassembled WGS sequence"/>
</dbReference>
<dbReference type="RefSeq" id="WP_137436198.1">
    <property type="nucleotide sequence ID" value="NZ_JANRHC010000002.1"/>
</dbReference>
<evidence type="ECO:0000256" key="2">
    <source>
        <dbReference type="ARBA" id="ARBA00022643"/>
    </source>
</evidence>
<keyword evidence="5" id="KW-1185">Reference proteome</keyword>
<keyword evidence="1" id="KW-0285">Flavoprotein</keyword>
<evidence type="ECO:0000259" key="3">
    <source>
        <dbReference type="PROSITE" id="PS50902"/>
    </source>
</evidence>
<organism evidence="4 5">
    <name type="scientific">Marinobacter panjinensis</name>
    <dbReference type="NCBI Taxonomy" id="2576384"/>
    <lineage>
        <taxon>Bacteria</taxon>
        <taxon>Pseudomonadati</taxon>
        <taxon>Pseudomonadota</taxon>
        <taxon>Gammaproteobacteria</taxon>
        <taxon>Pseudomonadales</taxon>
        <taxon>Marinobacteraceae</taxon>
        <taxon>Marinobacter</taxon>
    </lineage>
</organism>
<dbReference type="InterPro" id="IPR029039">
    <property type="entry name" value="Flavoprotein-like_sf"/>
</dbReference>
<reference evidence="4 5" key="1">
    <citation type="submission" date="2019-05" db="EMBL/GenBank/DDBJ databases">
        <title>Marinobacter panjinensis sp. nov., a moderately halophilic bacterium isolated from sea tidal flat environment.</title>
        <authorList>
            <person name="Yang W."/>
            <person name="An M."/>
            <person name="He W."/>
            <person name="Luo X."/>
            <person name="Zhu L."/>
            <person name="Chen G."/>
            <person name="Zhang Y."/>
            <person name="Wang Y."/>
        </authorList>
    </citation>
    <scope>NUCLEOTIDE SEQUENCE [LARGE SCALE GENOMIC DNA]</scope>
    <source>
        <strain evidence="4 5">PJ-16</strain>
    </source>
</reference>
<dbReference type="Gene3D" id="3.40.50.360">
    <property type="match status" value="1"/>
</dbReference>